<keyword evidence="3" id="KW-1185">Reference proteome</keyword>
<evidence type="ECO:0000313" key="2">
    <source>
        <dbReference type="EMBL" id="KAK7253179.1"/>
    </source>
</evidence>
<dbReference type="AlphaFoldDB" id="A0AAN9HZ99"/>
<evidence type="ECO:0000313" key="3">
    <source>
        <dbReference type="Proteomes" id="UP001372338"/>
    </source>
</evidence>
<gene>
    <name evidence="2" type="ORF">RIF29_37682</name>
</gene>
<feature type="transmembrane region" description="Helical" evidence="1">
    <location>
        <begin position="12"/>
        <end position="37"/>
    </location>
</feature>
<comment type="caution">
    <text evidence="2">The sequence shown here is derived from an EMBL/GenBank/DDBJ whole genome shotgun (WGS) entry which is preliminary data.</text>
</comment>
<keyword evidence="1" id="KW-0472">Membrane</keyword>
<dbReference type="Gene3D" id="2.60.40.1820">
    <property type="match status" value="1"/>
</dbReference>
<keyword evidence="1" id="KW-1133">Transmembrane helix</keyword>
<name>A0AAN9HZ99_CROPI</name>
<keyword evidence="1" id="KW-0812">Transmembrane</keyword>
<reference evidence="2 3" key="1">
    <citation type="submission" date="2024-01" db="EMBL/GenBank/DDBJ databases">
        <title>The genomes of 5 underutilized Papilionoideae crops provide insights into root nodulation and disease resistanc.</title>
        <authorList>
            <person name="Yuan L."/>
        </authorList>
    </citation>
    <scope>NUCLEOTIDE SEQUENCE [LARGE SCALE GENOMIC DNA]</scope>
    <source>
        <strain evidence="2">ZHUSHIDOU_FW_LH</strain>
        <tissue evidence="2">Leaf</tissue>
    </source>
</reference>
<organism evidence="2 3">
    <name type="scientific">Crotalaria pallida</name>
    <name type="common">Smooth rattlebox</name>
    <name type="synonym">Crotalaria striata</name>
    <dbReference type="NCBI Taxonomy" id="3830"/>
    <lineage>
        <taxon>Eukaryota</taxon>
        <taxon>Viridiplantae</taxon>
        <taxon>Streptophyta</taxon>
        <taxon>Embryophyta</taxon>
        <taxon>Tracheophyta</taxon>
        <taxon>Spermatophyta</taxon>
        <taxon>Magnoliopsida</taxon>
        <taxon>eudicotyledons</taxon>
        <taxon>Gunneridae</taxon>
        <taxon>Pentapetalae</taxon>
        <taxon>rosids</taxon>
        <taxon>fabids</taxon>
        <taxon>Fabales</taxon>
        <taxon>Fabaceae</taxon>
        <taxon>Papilionoideae</taxon>
        <taxon>50 kb inversion clade</taxon>
        <taxon>genistoids sensu lato</taxon>
        <taxon>core genistoids</taxon>
        <taxon>Crotalarieae</taxon>
        <taxon>Crotalaria</taxon>
    </lineage>
</organism>
<proteinExistence type="predicted"/>
<dbReference type="InterPro" id="IPR055301">
    <property type="entry name" value="Lea14-like_2"/>
</dbReference>
<evidence type="ECO:0000256" key="1">
    <source>
        <dbReference type="SAM" id="Phobius"/>
    </source>
</evidence>
<dbReference type="PANTHER" id="PTHR31852">
    <property type="entry name" value="LATE EMBRYOGENESIS ABUNDANT (LEA) HYDROXYPROLINE-RICH GLYCOPROTEIN FAMILY"/>
    <property type="match status" value="1"/>
</dbReference>
<accession>A0AAN9HZ99</accession>
<dbReference type="Proteomes" id="UP001372338">
    <property type="component" value="Unassembled WGS sequence"/>
</dbReference>
<dbReference type="EMBL" id="JAYWIO010000007">
    <property type="protein sequence ID" value="KAK7253179.1"/>
    <property type="molecule type" value="Genomic_DNA"/>
</dbReference>
<sequence>MACSMRCSKGLKICCGVTFILIILLIVILVVLFFTVFKPKGPTITLQSVKLQGFEFEFPEFQLNVSLGIMIKVNNPNYGGFSYQSSTSYLNYRGNLVAEALIHEDTIPSHGALNISTTLNILGDDLSKFQGLPGDYFKGVINFTSTTTLPGKVRILKIIKFKAISYSTCDLSIFVQVKSVNSTCNTRLKL</sequence>
<dbReference type="SUPFAM" id="SSF117070">
    <property type="entry name" value="LEA14-like"/>
    <property type="match status" value="1"/>
</dbReference>
<evidence type="ECO:0008006" key="4">
    <source>
        <dbReference type="Google" id="ProtNLM"/>
    </source>
</evidence>
<protein>
    <recommendedName>
        <fullName evidence="4">Late embryogenesis abundant protein LEA-2 subgroup domain-containing protein</fullName>
    </recommendedName>
</protein>